<evidence type="ECO:0000313" key="3">
    <source>
        <dbReference type="Proteomes" id="UP001597024"/>
    </source>
</evidence>
<feature type="non-terminal residue" evidence="2">
    <location>
        <position position="1"/>
    </location>
</feature>
<gene>
    <name evidence="2" type="ORF">ACFQ08_36445</name>
</gene>
<sequence length="148" mass="14832">PQPLGYPWVAVVLTLQGAAMGSLAVASVVIMSSSPQDKAGSAAAIEETAYDLGSVLGVALLGSVAAVVYRSRLGVADLDPVGESLGAALEIATRNGSAELAVRVQQAFTVSLAQVGMVSGLVMLGITVVVFALTPRGLDLTRGHSGGE</sequence>
<dbReference type="Proteomes" id="UP001597024">
    <property type="component" value="Unassembled WGS sequence"/>
</dbReference>
<protein>
    <submittedName>
        <fullName evidence="2">MFS transporter</fullName>
    </submittedName>
</protein>
<organism evidence="2 3">
    <name type="scientific">Streptosporangium algeriense</name>
    <dbReference type="NCBI Taxonomy" id="1682748"/>
    <lineage>
        <taxon>Bacteria</taxon>
        <taxon>Bacillati</taxon>
        <taxon>Actinomycetota</taxon>
        <taxon>Actinomycetes</taxon>
        <taxon>Streptosporangiales</taxon>
        <taxon>Streptosporangiaceae</taxon>
        <taxon>Streptosporangium</taxon>
    </lineage>
</organism>
<accession>A0ABW3E4G3</accession>
<keyword evidence="1" id="KW-0472">Membrane</keyword>
<evidence type="ECO:0000256" key="1">
    <source>
        <dbReference type="SAM" id="Phobius"/>
    </source>
</evidence>
<name>A0ABW3E4G3_9ACTN</name>
<keyword evidence="1" id="KW-1133">Transmembrane helix</keyword>
<keyword evidence="3" id="KW-1185">Reference proteome</keyword>
<evidence type="ECO:0000313" key="2">
    <source>
        <dbReference type="EMBL" id="MFD0890064.1"/>
    </source>
</evidence>
<dbReference type="EMBL" id="JBHTHX010002196">
    <property type="protein sequence ID" value="MFD0890064.1"/>
    <property type="molecule type" value="Genomic_DNA"/>
</dbReference>
<reference evidence="3" key="1">
    <citation type="journal article" date="2019" name="Int. J. Syst. Evol. Microbiol.">
        <title>The Global Catalogue of Microorganisms (GCM) 10K type strain sequencing project: providing services to taxonomists for standard genome sequencing and annotation.</title>
        <authorList>
            <consortium name="The Broad Institute Genomics Platform"/>
            <consortium name="The Broad Institute Genome Sequencing Center for Infectious Disease"/>
            <person name="Wu L."/>
            <person name="Ma J."/>
        </authorList>
    </citation>
    <scope>NUCLEOTIDE SEQUENCE [LARGE SCALE GENOMIC DNA]</scope>
    <source>
        <strain evidence="3">CCUG 62974</strain>
    </source>
</reference>
<proteinExistence type="predicted"/>
<feature type="transmembrane region" description="Helical" evidence="1">
    <location>
        <begin position="50"/>
        <end position="69"/>
    </location>
</feature>
<feature type="transmembrane region" description="Helical" evidence="1">
    <location>
        <begin position="6"/>
        <end position="30"/>
    </location>
</feature>
<keyword evidence="1" id="KW-0812">Transmembrane</keyword>
<comment type="caution">
    <text evidence="2">The sequence shown here is derived from an EMBL/GenBank/DDBJ whole genome shotgun (WGS) entry which is preliminary data.</text>
</comment>
<feature type="transmembrane region" description="Helical" evidence="1">
    <location>
        <begin position="112"/>
        <end position="133"/>
    </location>
</feature>